<feature type="compositionally biased region" description="Basic and acidic residues" evidence="1">
    <location>
        <begin position="28"/>
        <end position="51"/>
    </location>
</feature>
<dbReference type="EMBL" id="MK697702">
    <property type="protein sequence ID" value="QHR91693.1"/>
    <property type="molecule type" value="Genomic_DNA"/>
</dbReference>
<organism evidence="2">
    <name type="scientific">Picea sitchensis</name>
    <name type="common">Sitka spruce</name>
    <name type="synonym">Pinus sitchensis</name>
    <dbReference type="NCBI Taxonomy" id="3332"/>
    <lineage>
        <taxon>Eukaryota</taxon>
        <taxon>Viridiplantae</taxon>
        <taxon>Streptophyta</taxon>
        <taxon>Embryophyta</taxon>
        <taxon>Tracheophyta</taxon>
        <taxon>Spermatophyta</taxon>
        <taxon>Pinopsida</taxon>
        <taxon>Pinidae</taxon>
        <taxon>Conifers I</taxon>
        <taxon>Pinales</taxon>
        <taxon>Pinaceae</taxon>
        <taxon>Picea</taxon>
    </lineage>
</organism>
<evidence type="ECO:0000256" key="1">
    <source>
        <dbReference type="SAM" id="MobiDB-lite"/>
    </source>
</evidence>
<accession>A0A6B9XUA9</accession>
<feature type="region of interest" description="Disordered" evidence="1">
    <location>
        <begin position="1"/>
        <end position="72"/>
    </location>
</feature>
<proteinExistence type="predicted"/>
<name>A0A6B9XUA9_PICSI</name>
<dbReference type="AlphaFoldDB" id="A0A6B9XUA9"/>
<protein>
    <submittedName>
        <fullName evidence="2">Uncharacterized protein</fullName>
    </submittedName>
</protein>
<geneLocation type="mitochondrion" evidence="2"/>
<sequence length="72" mass="7987">MKLTKAQAMERAGTAAEGPKTEVCPTAEKNRREARTEVRTTAEKTTLEAKVEGLQLPPSRRIARRPSLPRSK</sequence>
<evidence type="ECO:0000313" key="2">
    <source>
        <dbReference type="EMBL" id="QHR91693.1"/>
    </source>
</evidence>
<gene>
    <name evidence="2" type="primary">orf05761</name>
    <name evidence="2" type="ORF">Q903MT_gene5729</name>
</gene>
<reference evidence="2" key="1">
    <citation type="submission" date="2019-03" db="EMBL/GenBank/DDBJ databases">
        <title>Largest Complete Mitochondrial Genome of a Gymnosperm, Sitka Spruce (Picea sitchensis), Indicates Complex Physical Structure.</title>
        <authorList>
            <person name="Jackman S.D."/>
            <person name="Coombe L."/>
            <person name="Warren R."/>
            <person name="Kirk H."/>
            <person name="Trinh E."/>
            <person name="McLeod T."/>
            <person name="Pleasance S."/>
            <person name="Pandoh P."/>
            <person name="Zhao Y."/>
            <person name="Coope R."/>
            <person name="Bousquet J."/>
            <person name="Bohlmann J.C."/>
            <person name="Jones S.J.M."/>
            <person name="Birol I."/>
        </authorList>
    </citation>
    <scope>NUCLEOTIDE SEQUENCE</scope>
    <source>
        <strain evidence="2">Q903</strain>
    </source>
</reference>
<keyword evidence="2" id="KW-0496">Mitochondrion</keyword>